<evidence type="ECO:0000259" key="5">
    <source>
        <dbReference type="PROSITE" id="PS50287"/>
    </source>
</evidence>
<comment type="caution">
    <text evidence="6">The sequence shown here is derived from an EMBL/GenBank/DDBJ whole genome shotgun (WGS) entry which is preliminary data.</text>
</comment>
<evidence type="ECO:0000256" key="2">
    <source>
        <dbReference type="PROSITE-ProRule" id="PRU00196"/>
    </source>
</evidence>
<dbReference type="AlphaFoldDB" id="A0ABD0KUX7"/>
<gene>
    <name evidence="6" type="ORF">BaRGS_00017762</name>
</gene>
<dbReference type="InterPro" id="IPR036772">
    <property type="entry name" value="SRCR-like_dom_sf"/>
</dbReference>
<dbReference type="PROSITE" id="PS50287">
    <property type="entry name" value="SRCR_2"/>
    <property type="match status" value="2"/>
</dbReference>
<dbReference type="InterPro" id="IPR001190">
    <property type="entry name" value="SRCR"/>
</dbReference>
<name>A0ABD0KUX7_9CAEN</name>
<evidence type="ECO:0000256" key="4">
    <source>
        <dbReference type="SAM" id="Phobius"/>
    </source>
</evidence>
<proteinExistence type="predicted"/>
<protein>
    <recommendedName>
        <fullName evidence="5">SRCR domain-containing protein</fullName>
    </recommendedName>
</protein>
<dbReference type="SUPFAM" id="SSF56487">
    <property type="entry name" value="SRCR-like"/>
    <property type="match status" value="2"/>
</dbReference>
<feature type="non-terminal residue" evidence="6">
    <location>
        <position position="1"/>
    </location>
</feature>
<feature type="domain" description="SRCR" evidence="5">
    <location>
        <begin position="67"/>
        <end position="115"/>
    </location>
</feature>
<keyword evidence="1 2" id="KW-1015">Disulfide bond</keyword>
<feature type="transmembrane region" description="Helical" evidence="4">
    <location>
        <begin position="350"/>
        <end position="372"/>
    </location>
</feature>
<dbReference type="SMART" id="SM00202">
    <property type="entry name" value="SR"/>
    <property type="match status" value="1"/>
</dbReference>
<feature type="domain" description="SRCR" evidence="5">
    <location>
        <begin position="1"/>
        <end position="58"/>
    </location>
</feature>
<evidence type="ECO:0000256" key="3">
    <source>
        <dbReference type="SAM" id="MobiDB-lite"/>
    </source>
</evidence>
<sequence>SHPVVRRNAFYGQGRGQIALSGLECSGAEESIFDCKHHGLGVVADGCDHLDDVGVDCQPPFLESPHIRLAHGPSKWAGRIEIQIQPGVWETICGRDFGVADAEENILHCPHDGLGMTSCSHEDDAGVDCFPQAPEVALSMGAGTNETTNHHTLTVLSGQDITVTCQARGLRLDSLRVFRQDTKQQLPGNTDDKGYDAQDQKVIGAPTLVSNNYPYGSGTEANPFNVTAGSHPQTFIFELESYPLPHRDSHVVFMGEALPANFTPSSLPNSALSTTVTVLCETSVVLYRATCSVFDISSVVREAGFYALTLRNDYGDVTVFFQREGAVEESAKSTTDSTGDGRAEPAGLHLGVYIFGGITAVVVVVLAVVGVFKVRRYSVMRTYDRCQRPKEMSFYSRLGRAILGREDVRETDEEVYHMIDDSHIGPESEASEKAASLCHRRRLFSSEVTLHPSAAFNLTQSDCETKRNRRSSLPSDYLHPVTSFPDRRQCLSSDYLHPVSSLSNNQKPLSSDYLHPMTSLSDNQRSLSSDYLHPVTSLSDNQRALSSDYLHPVTSLSDNQRALSSDYLHPVTSLSDNQRALSPDYLHPVTSLSDNQRALSSDYLHPVTSLSDNQRSLSSDYLHPVTSLSDNQRSLSSDYLHLVTSLSDNQRALSPDYLHPVTSLSDNQRSLSSDYLHPVTSLSDNQRALSSDYLHPVTSLSDNQRALSSDYLHPVTSLSDNQRALSSDYLHPVTSLSDNQRALSSDYLHPVTSLSDNQRALSPDYLHPVTSLSDNQRALSSDYLHPVTSLSDNQRALSPDYLHPVTSLSDNQRALSSDYLHPVTSLSDNQRALSSDYLHPVTSLSDNQRALSSDYLHPVTSLSDNQRALSSDYLHPVTSLSDN</sequence>
<comment type="caution">
    <text evidence="2">Lacks conserved residue(s) required for the propagation of feature annotation.</text>
</comment>
<evidence type="ECO:0000313" key="6">
    <source>
        <dbReference type="EMBL" id="KAK7491066.1"/>
    </source>
</evidence>
<keyword evidence="7" id="KW-1185">Reference proteome</keyword>
<dbReference type="PANTHER" id="PTHR48071:SF18">
    <property type="entry name" value="DELETED IN MALIGNANT BRAIN TUMORS 1 PROTEIN-RELATED"/>
    <property type="match status" value="1"/>
</dbReference>
<dbReference type="Pfam" id="PF00530">
    <property type="entry name" value="SRCR"/>
    <property type="match status" value="1"/>
</dbReference>
<organism evidence="6 7">
    <name type="scientific">Batillaria attramentaria</name>
    <dbReference type="NCBI Taxonomy" id="370345"/>
    <lineage>
        <taxon>Eukaryota</taxon>
        <taxon>Metazoa</taxon>
        <taxon>Spiralia</taxon>
        <taxon>Lophotrochozoa</taxon>
        <taxon>Mollusca</taxon>
        <taxon>Gastropoda</taxon>
        <taxon>Caenogastropoda</taxon>
        <taxon>Sorbeoconcha</taxon>
        <taxon>Cerithioidea</taxon>
        <taxon>Batillariidae</taxon>
        <taxon>Batillaria</taxon>
    </lineage>
</organism>
<dbReference type="EMBL" id="JACVVK020000120">
    <property type="protein sequence ID" value="KAK7491066.1"/>
    <property type="molecule type" value="Genomic_DNA"/>
</dbReference>
<reference evidence="6 7" key="1">
    <citation type="journal article" date="2023" name="Sci. Data">
        <title>Genome assembly of the Korean intertidal mud-creeper Batillaria attramentaria.</title>
        <authorList>
            <person name="Patra A.K."/>
            <person name="Ho P.T."/>
            <person name="Jun S."/>
            <person name="Lee S.J."/>
            <person name="Kim Y."/>
            <person name="Won Y.J."/>
        </authorList>
    </citation>
    <scope>NUCLEOTIDE SEQUENCE [LARGE SCALE GENOMIC DNA]</scope>
    <source>
        <strain evidence="6">Wonlab-2016</strain>
    </source>
</reference>
<keyword evidence="4" id="KW-0812">Transmembrane</keyword>
<keyword evidence="4" id="KW-1133">Transmembrane helix</keyword>
<keyword evidence="4" id="KW-0472">Membrane</keyword>
<dbReference type="Gene3D" id="3.10.250.10">
    <property type="entry name" value="SRCR-like domain"/>
    <property type="match status" value="1"/>
</dbReference>
<dbReference type="Proteomes" id="UP001519460">
    <property type="component" value="Unassembled WGS sequence"/>
</dbReference>
<accession>A0ABD0KUX7</accession>
<evidence type="ECO:0000256" key="1">
    <source>
        <dbReference type="ARBA" id="ARBA00023157"/>
    </source>
</evidence>
<feature type="disulfide bond" evidence="2">
    <location>
        <begin position="25"/>
        <end position="35"/>
    </location>
</feature>
<dbReference type="PANTHER" id="PTHR48071">
    <property type="entry name" value="SRCR DOMAIN-CONTAINING PROTEIN"/>
    <property type="match status" value="1"/>
</dbReference>
<feature type="region of interest" description="Disordered" evidence="3">
    <location>
        <begin position="461"/>
        <end position="480"/>
    </location>
</feature>
<evidence type="ECO:0000313" key="7">
    <source>
        <dbReference type="Proteomes" id="UP001519460"/>
    </source>
</evidence>